<evidence type="ECO:0000313" key="3">
    <source>
        <dbReference type="Proteomes" id="UP001164776"/>
    </source>
</evidence>
<gene>
    <name evidence="2" type="ORF">BS78_K015300</name>
</gene>
<feature type="region of interest" description="Disordered" evidence="1">
    <location>
        <begin position="1"/>
        <end position="26"/>
    </location>
</feature>
<evidence type="ECO:0000256" key="1">
    <source>
        <dbReference type="SAM" id="MobiDB-lite"/>
    </source>
</evidence>
<proteinExistence type="predicted"/>
<name>A0A9W7XDC8_9POAL</name>
<dbReference type="AlphaFoldDB" id="A0A9W7XDC8"/>
<keyword evidence="3" id="KW-1185">Reference proteome</keyword>
<protein>
    <submittedName>
        <fullName evidence="2">Uncharacterized protein</fullName>
    </submittedName>
</protein>
<reference evidence="2 3" key="1">
    <citation type="submission" date="2022-10" db="EMBL/GenBank/DDBJ databases">
        <title>WGS assembly of Paspalum vaginatum 540-79.</title>
        <authorList>
            <person name="Sun G."/>
            <person name="Wase N."/>
            <person name="Shu S."/>
            <person name="Jenkins J."/>
            <person name="Zhou B."/>
            <person name="Torres-Rodriguez J."/>
            <person name="Chen C."/>
            <person name="Sandor L."/>
            <person name="Plott C."/>
            <person name="Yoshinga Y."/>
            <person name="Daum C."/>
            <person name="Qi P."/>
            <person name="Barry K."/>
            <person name="Lipzen A."/>
            <person name="Berry L."/>
            <person name="Pedersen C."/>
            <person name="Gottilla T."/>
            <person name="Foltz A."/>
            <person name="Yu H."/>
            <person name="O'Malley R."/>
            <person name="Zhang C."/>
            <person name="Devos K."/>
            <person name="Sigmon B."/>
            <person name="Yu B."/>
            <person name="Obata T."/>
            <person name="Schmutz J."/>
            <person name="Schnable J."/>
        </authorList>
    </citation>
    <scope>NUCLEOTIDE SEQUENCE [LARGE SCALE GENOMIC DNA]</scope>
    <source>
        <strain evidence="3">cv. 540-79</strain>
    </source>
</reference>
<sequence>MSPKAAPAEVDRNLPGAVQGSEERGPGMDLGLVGETKFLEGELVACLCEVGEDNGVGEVVHCVGEARVDPSQEVEDELRVLHGMADIVEGVSRCLHALTGISDGGVALLHAVELVAEEDGPRFLVGAEEVFDGLV</sequence>
<dbReference type="OrthoDB" id="10592364at2759"/>
<accession>A0A9W7XDC8</accession>
<evidence type="ECO:0000313" key="2">
    <source>
        <dbReference type="EMBL" id="KAJ1256477.1"/>
    </source>
</evidence>
<organism evidence="2 3">
    <name type="scientific">Paspalum vaginatum</name>
    <name type="common">seashore paspalum</name>
    <dbReference type="NCBI Taxonomy" id="158149"/>
    <lineage>
        <taxon>Eukaryota</taxon>
        <taxon>Viridiplantae</taxon>
        <taxon>Streptophyta</taxon>
        <taxon>Embryophyta</taxon>
        <taxon>Tracheophyta</taxon>
        <taxon>Spermatophyta</taxon>
        <taxon>Magnoliopsida</taxon>
        <taxon>Liliopsida</taxon>
        <taxon>Poales</taxon>
        <taxon>Poaceae</taxon>
        <taxon>PACMAD clade</taxon>
        <taxon>Panicoideae</taxon>
        <taxon>Andropogonodae</taxon>
        <taxon>Paspaleae</taxon>
        <taxon>Paspalinae</taxon>
        <taxon>Paspalum</taxon>
    </lineage>
</organism>
<comment type="caution">
    <text evidence="2">The sequence shown here is derived from an EMBL/GenBank/DDBJ whole genome shotgun (WGS) entry which is preliminary data.</text>
</comment>
<dbReference type="Proteomes" id="UP001164776">
    <property type="component" value="Unassembled WGS sequence"/>
</dbReference>
<dbReference type="EMBL" id="MU629508">
    <property type="protein sequence ID" value="KAJ1256477.1"/>
    <property type="molecule type" value="Genomic_DNA"/>
</dbReference>